<feature type="domain" description="DJ-1/PfpI" evidence="1">
    <location>
        <begin position="2"/>
        <end position="163"/>
    </location>
</feature>
<sequence>MKTAIFFLLDDYADWEGAYLSSTLNKKEDWIVKTASIQREVTSIGGFTTKIDFLMDELPKQIDLFIMVGGNSWGIENKALFTLVKNYLEGEVTVGAICGAVDYLARNGLLNDHKHTGNSLYLWESFENYTNGANFMEQQAVRDQQLVTANGTAPNEFTKLILEAIEFDSTEAIEKTMYMNQYGFYNYCEKYGNPFF</sequence>
<dbReference type="InterPro" id="IPR002818">
    <property type="entry name" value="DJ-1/PfpI"/>
</dbReference>
<accession>A0A430AVF0</accession>
<dbReference type="OrthoDB" id="6003696at2"/>
<dbReference type="AlphaFoldDB" id="A0A430AVF0"/>
<dbReference type="PANTHER" id="PTHR48094">
    <property type="entry name" value="PROTEIN/NUCLEIC ACID DEGLYCASE DJ-1-RELATED"/>
    <property type="match status" value="1"/>
</dbReference>
<organism evidence="2 3">
    <name type="scientific">Vagococcus carniphilus</name>
    <dbReference type="NCBI Taxonomy" id="218144"/>
    <lineage>
        <taxon>Bacteria</taxon>
        <taxon>Bacillati</taxon>
        <taxon>Bacillota</taxon>
        <taxon>Bacilli</taxon>
        <taxon>Lactobacillales</taxon>
        <taxon>Enterococcaceae</taxon>
        <taxon>Vagococcus</taxon>
    </lineage>
</organism>
<evidence type="ECO:0000313" key="3">
    <source>
        <dbReference type="Proteomes" id="UP000288028"/>
    </source>
</evidence>
<dbReference type="CDD" id="cd03140">
    <property type="entry name" value="GATase1_PfpI_3"/>
    <property type="match status" value="1"/>
</dbReference>
<dbReference type="SUPFAM" id="SSF52317">
    <property type="entry name" value="Class I glutamine amidotransferase-like"/>
    <property type="match status" value="1"/>
</dbReference>
<dbReference type="GeneID" id="95579249"/>
<keyword evidence="2" id="KW-0808">Transferase</keyword>
<proteinExistence type="predicted"/>
<dbReference type="Gene3D" id="3.40.50.880">
    <property type="match status" value="1"/>
</dbReference>
<dbReference type="PANTHER" id="PTHR48094:SF19">
    <property type="entry name" value="DJ-1_PFPI DOMAIN-CONTAINING PROTEIN"/>
    <property type="match status" value="1"/>
</dbReference>
<keyword evidence="2" id="KW-0315">Glutamine amidotransferase</keyword>
<reference evidence="2 3" key="1">
    <citation type="submission" date="2017-05" db="EMBL/GenBank/DDBJ databases">
        <title>Vagococcus spp. assemblies.</title>
        <authorList>
            <person name="Gulvik C.A."/>
        </authorList>
    </citation>
    <scope>NUCLEOTIDE SEQUENCE [LARGE SCALE GENOMIC DNA]</scope>
    <source>
        <strain evidence="2 3">SS1714</strain>
    </source>
</reference>
<keyword evidence="3" id="KW-1185">Reference proteome</keyword>
<dbReference type="Pfam" id="PF01965">
    <property type="entry name" value="DJ-1_PfpI"/>
    <property type="match status" value="1"/>
</dbReference>
<dbReference type="InterPro" id="IPR050325">
    <property type="entry name" value="Prot/Nucl_acid_deglycase"/>
</dbReference>
<dbReference type="EMBL" id="NGKB01000012">
    <property type="protein sequence ID" value="RSU12033.1"/>
    <property type="molecule type" value="Genomic_DNA"/>
</dbReference>
<comment type="caution">
    <text evidence="2">The sequence shown here is derived from an EMBL/GenBank/DDBJ whole genome shotgun (WGS) entry which is preliminary data.</text>
</comment>
<dbReference type="Proteomes" id="UP000288028">
    <property type="component" value="Unassembled WGS sequence"/>
</dbReference>
<evidence type="ECO:0000313" key="2">
    <source>
        <dbReference type="EMBL" id="RSU12033.1"/>
    </source>
</evidence>
<name>A0A430AVF0_9ENTE</name>
<gene>
    <name evidence="2" type="ORF">CBF28_11720</name>
</gene>
<dbReference type="GO" id="GO:0016740">
    <property type="term" value="F:transferase activity"/>
    <property type="evidence" value="ECO:0007669"/>
    <property type="project" value="UniProtKB-KW"/>
</dbReference>
<evidence type="ECO:0000259" key="1">
    <source>
        <dbReference type="Pfam" id="PF01965"/>
    </source>
</evidence>
<dbReference type="InterPro" id="IPR029062">
    <property type="entry name" value="Class_I_gatase-like"/>
</dbReference>
<dbReference type="GO" id="GO:0005737">
    <property type="term" value="C:cytoplasm"/>
    <property type="evidence" value="ECO:0007669"/>
    <property type="project" value="TreeGrafter"/>
</dbReference>
<dbReference type="RefSeq" id="WP_126795490.1">
    <property type="nucleotide sequence ID" value="NZ_CP060720.1"/>
</dbReference>
<protein>
    <submittedName>
        <fullName evidence="2">Glutamine amidotransferase</fullName>
    </submittedName>
</protein>